<dbReference type="GO" id="GO:0006754">
    <property type="term" value="P:ATP biosynthetic process"/>
    <property type="evidence" value="ECO:0007669"/>
    <property type="project" value="TreeGrafter"/>
</dbReference>
<dbReference type="GO" id="GO:0006167">
    <property type="term" value="P:AMP biosynthetic process"/>
    <property type="evidence" value="ECO:0007669"/>
    <property type="project" value="TreeGrafter"/>
</dbReference>
<sequence length="283" mass="31948">MAASTVQTKTLGSEKFVESCGALLFDLSDFDDIKVCLVQQRECGQWHFAKGRRNQGETRKDAAVREVMEETGFRCRLLPVTMQTRATPVDAHVDVLDKATVCEKLMEPFMCHMRTLKHGKGTKIIWWYIAVLEEDGGKPKLPGEDKWLPKFMPWHDAVNTLTFQNDRELLQRALEILRMTFPTLKPFPGNSQSVPFAILPTDASAGEQSTPKVFPSKTAAKKAVKAAKALKRLRDQEGQNNATPVKAEQMVKPIVDEAAGQRSTRQQEARKLKKATQRRRRAE</sequence>
<comment type="caution">
    <text evidence="4">The sequence shown here is derived from an EMBL/GenBank/DDBJ whole genome shotgun (WGS) entry which is preliminary data.</text>
</comment>
<evidence type="ECO:0000259" key="3">
    <source>
        <dbReference type="PROSITE" id="PS51462"/>
    </source>
</evidence>
<protein>
    <recommendedName>
        <fullName evidence="3">Nudix hydrolase domain-containing protein</fullName>
    </recommendedName>
</protein>
<dbReference type="InterPro" id="IPR051325">
    <property type="entry name" value="Nudix_hydrolase_domain"/>
</dbReference>
<dbReference type="InterPro" id="IPR020084">
    <property type="entry name" value="NUDIX_hydrolase_CS"/>
</dbReference>
<gene>
    <name evidence="4" type="ORF">GRF29_106g1245516</name>
</gene>
<feature type="region of interest" description="Disordered" evidence="2">
    <location>
        <begin position="256"/>
        <end position="283"/>
    </location>
</feature>
<organism evidence="4 5">
    <name type="scientific">Pseudopithomyces chartarum</name>
    <dbReference type="NCBI Taxonomy" id="1892770"/>
    <lineage>
        <taxon>Eukaryota</taxon>
        <taxon>Fungi</taxon>
        <taxon>Dikarya</taxon>
        <taxon>Ascomycota</taxon>
        <taxon>Pezizomycotina</taxon>
        <taxon>Dothideomycetes</taxon>
        <taxon>Pleosporomycetidae</taxon>
        <taxon>Pleosporales</taxon>
        <taxon>Massarineae</taxon>
        <taxon>Didymosphaeriaceae</taxon>
        <taxon>Pseudopithomyces</taxon>
    </lineage>
</organism>
<keyword evidence="1" id="KW-0378">Hydrolase</keyword>
<dbReference type="PROSITE" id="PS00893">
    <property type="entry name" value="NUDIX_BOX"/>
    <property type="match status" value="1"/>
</dbReference>
<dbReference type="EMBL" id="WVTA01000010">
    <property type="protein sequence ID" value="KAK3203984.1"/>
    <property type="molecule type" value="Genomic_DNA"/>
</dbReference>
<reference evidence="4 5" key="1">
    <citation type="submission" date="2021-02" db="EMBL/GenBank/DDBJ databases">
        <title>Genome assembly of Pseudopithomyces chartarum.</title>
        <authorList>
            <person name="Jauregui R."/>
            <person name="Singh J."/>
            <person name="Voisey C."/>
        </authorList>
    </citation>
    <scope>NUCLEOTIDE SEQUENCE [LARGE SCALE GENOMIC DNA]</scope>
    <source>
        <strain evidence="4 5">AGR01</strain>
    </source>
</reference>
<dbReference type="Gene3D" id="3.90.79.10">
    <property type="entry name" value="Nucleoside Triphosphate Pyrophosphohydrolase"/>
    <property type="match status" value="1"/>
</dbReference>
<evidence type="ECO:0000313" key="4">
    <source>
        <dbReference type="EMBL" id="KAK3203984.1"/>
    </source>
</evidence>
<dbReference type="SUPFAM" id="SSF55811">
    <property type="entry name" value="Nudix"/>
    <property type="match status" value="1"/>
</dbReference>
<feature type="domain" description="Nudix hydrolase" evidence="3">
    <location>
        <begin position="15"/>
        <end position="175"/>
    </location>
</feature>
<evidence type="ECO:0000256" key="1">
    <source>
        <dbReference type="ARBA" id="ARBA00022801"/>
    </source>
</evidence>
<proteinExistence type="predicted"/>
<name>A0AAN6LUG4_9PLEO</name>
<dbReference type="GO" id="GO:0004081">
    <property type="term" value="F:bis(5'-nucleosyl)-tetraphosphatase (asymmetrical) activity"/>
    <property type="evidence" value="ECO:0007669"/>
    <property type="project" value="TreeGrafter"/>
</dbReference>
<evidence type="ECO:0000313" key="5">
    <source>
        <dbReference type="Proteomes" id="UP001280581"/>
    </source>
</evidence>
<dbReference type="AlphaFoldDB" id="A0AAN6LUG4"/>
<dbReference type="PANTHER" id="PTHR21340:SF0">
    <property type="entry name" value="BIS(5'-NUCLEOSYL)-TETRAPHOSPHATASE [ASYMMETRICAL]"/>
    <property type="match status" value="1"/>
</dbReference>
<feature type="compositionally biased region" description="Basic residues" evidence="2">
    <location>
        <begin position="271"/>
        <end position="283"/>
    </location>
</feature>
<keyword evidence="5" id="KW-1185">Reference proteome</keyword>
<dbReference type="PANTHER" id="PTHR21340">
    <property type="entry name" value="DIADENOSINE 5,5-P1,P4-TETRAPHOSPHATE PYROPHOSPHOHYDROLASE MUTT"/>
    <property type="match status" value="1"/>
</dbReference>
<accession>A0AAN6LUG4</accession>
<dbReference type="InterPro" id="IPR000086">
    <property type="entry name" value="NUDIX_hydrolase_dom"/>
</dbReference>
<dbReference type="InterPro" id="IPR015797">
    <property type="entry name" value="NUDIX_hydrolase-like_dom_sf"/>
</dbReference>
<evidence type="ECO:0000256" key="2">
    <source>
        <dbReference type="SAM" id="MobiDB-lite"/>
    </source>
</evidence>
<dbReference type="Pfam" id="PF00293">
    <property type="entry name" value="NUDIX"/>
    <property type="match status" value="1"/>
</dbReference>
<dbReference type="Proteomes" id="UP001280581">
    <property type="component" value="Unassembled WGS sequence"/>
</dbReference>
<dbReference type="PROSITE" id="PS51462">
    <property type="entry name" value="NUDIX"/>
    <property type="match status" value="1"/>
</dbReference>